<name>A0ABY7VD29_9GAMM</name>
<evidence type="ECO:0000313" key="3">
    <source>
        <dbReference type="Proteomes" id="UP001215231"/>
    </source>
</evidence>
<proteinExistence type="predicted"/>
<feature type="signal peptide" evidence="1">
    <location>
        <begin position="1"/>
        <end position="22"/>
    </location>
</feature>
<evidence type="ECO:0000256" key="1">
    <source>
        <dbReference type="SAM" id="SignalP"/>
    </source>
</evidence>
<dbReference type="RefSeq" id="WP_274051720.1">
    <property type="nucleotide sequence ID" value="NZ_CP059693.1"/>
</dbReference>
<dbReference type="EMBL" id="CP059693">
    <property type="protein sequence ID" value="WDE11569.1"/>
    <property type="molecule type" value="Genomic_DNA"/>
</dbReference>
<accession>A0ABY7VD29</accession>
<gene>
    <name evidence="2" type="ORF">H3N35_25760</name>
</gene>
<organism evidence="2 3">
    <name type="scientific">Thalassomonas haliotis</name>
    <dbReference type="NCBI Taxonomy" id="485448"/>
    <lineage>
        <taxon>Bacteria</taxon>
        <taxon>Pseudomonadati</taxon>
        <taxon>Pseudomonadota</taxon>
        <taxon>Gammaproteobacteria</taxon>
        <taxon>Alteromonadales</taxon>
        <taxon>Colwelliaceae</taxon>
        <taxon>Thalassomonas</taxon>
    </lineage>
</organism>
<reference evidence="2 3" key="1">
    <citation type="journal article" date="2022" name="Mar. Drugs">
        <title>Bioassay-Guided Fractionation Leads to the Detection of Cholic Acid Generated by the Rare Thalassomonas sp.</title>
        <authorList>
            <person name="Pheiffer F."/>
            <person name="Schneider Y.K."/>
            <person name="Hansen E.H."/>
            <person name="Andersen J.H."/>
            <person name="Isaksson J."/>
            <person name="Busche T."/>
            <person name="R C."/>
            <person name="Kalinowski J."/>
            <person name="Zyl L.V."/>
            <person name="Trindade M."/>
        </authorList>
    </citation>
    <scope>NUCLEOTIDE SEQUENCE [LARGE SCALE GENOMIC DNA]</scope>
    <source>
        <strain evidence="2 3">A5K-61T</strain>
    </source>
</reference>
<sequence length="170" mass="18954">MTVNKYLLMLFCLLMLANIAMIHDLQPGSGQDNKASVERLQITKDNSTAEQNRLTQLESRFNTLSAELADISQSLNKLAETSAQNSKALTASQAGKQNDLPIAFTEPLDQAQVFADSIEEVFELGVLDENAWQSMEQDIAAMSKGENRAFWETMITKLAQDEFVISDYKN</sequence>
<protein>
    <submittedName>
        <fullName evidence="2">Uncharacterized protein</fullName>
    </submittedName>
</protein>
<keyword evidence="1" id="KW-0732">Signal</keyword>
<evidence type="ECO:0000313" key="2">
    <source>
        <dbReference type="EMBL" id="WDE11569.1"/>
    </source>
</evidence>
<feature type="chain" id="PRO_5046408473" evidence="1">
    <location>
        <begin position="23"/>
        <end position="170"/>
    </location>
</feature>
<keyword evidence="3" id="KW-1185">Reference proteome</keyword>
<dbReference type="Proteomes" id="UP001215231">
    <property type="component" value="Chromosome"/>
</dbReference>